<protein>
    <submittedName>
        <fullName evidence="2">Penicillin-binding protein 2</fullName>
    </submittedName>
</protein>
<organism evidence="2">
    <name type="scientific">Hellea balneolensis</name>
    <dbReference type="NCBI Taxonomy" id="287478"/>
    <lineage>
        <taxon>Bacteria</taxon>
        <taxon>Pseudomonadati</taxon>
        <taxon>Pseudomonadota</taxon>
        <taxon>Alphaproteobacteria</taxon>
        <taxon>Maricaulales</taxon>
        <taxon>Robiginitomaculaceae</taxon>
        <taxon>Hellea</taxon>
    </lineage>
</organism>
<dbReference type="GO" id="GO:0071555">
    <property type="term" value="P:cell wall organization"/>
    <property type="evidence" value="ECO:0007669"/>
    <property type="project" value="TreeGrafter"/>
</dbReference>
<comment type="caution">
    <text evidence="2">The sequence shown here is derived from an EMBL/GenBank/DDBJ whole genome shotgun (WGS) entry which is preliminary data.</text>
</comment>
<dbReference type="GO" id="GO:0005886">
    <property type="term" value="C:plasma membrane"/>
    <property type="evidence" value="ECO:0007669"/>
    <property type="project" value="TreeGrafter"/>
</dbReference>
<dbReference type="EMBL" id="DROP01000187">
    <property type="protein sequence ID" value="HHI88853.1"/>
    <property type="molecule type" value="Genomic_DNA"/>
</dbReference>
<evidence type="ECO:0000259" key="1">
    <source>
        <dbReference type="Pfam" id="PF00905"/>
    </source>
</evidence>
<dbReference type="InterPro" id="IPR012338">
    <property type="entry name" value="Beta-lactam/transpept-like"/>
</dbReference>
<feature type="domain" description="Penicillin-binding protein transpeptidase" evidence="1">
    <location>
        <begin position="3"/>
        <end position="280"/>
    </location>
</feature>
<dbReference type="GO" id="GO:0071972">
    <property type="term" value="F:peptidoglycan L,D-transpeptidase activity"/>
    <property type="evidence" value="ECO:0007669"/>
    <property type="project" value="TreeGrafter"/>
</dbReference>
<dbReference type="InterPro" id="IPR050515">
    <property type="entry name" value="Beta-lactam/transpept"/>
</dbReference>
<dbReference type="Gene3D" id="3.40.710.10">
    <property type="entry name" value="DD-peptidase/beta-lactamase superfamily"/>
    <property type="match status" value="1"/>
</dbReference>
<dbReference type="AlphaFoldDB" id="A0A7V5NX14"/>
<dbReference type="InterPro" id="IPR001460">
    <property type="entry name" value="PCN-bd_Tpept"/>
</dbReference>
<dbReference type="GO" id="GO:0008658">
    <property type="term" value="F:penicillin binding"/>
    <property type="evidence" value="ECO:0007669"/>
    <property type="project" value="InterPro"/>
</dbReference>
<dbReference type="PANTHER" id="PTHR30627:SF2">
    <property type="entry name" value="PEPTIDOGLYCAN D,D-TRANSPEPTIDASE MRDA"/>
    <property type="match status" value="1"/>
</dbReference>
<dbReference type="Proteomes" id="UP000885806">
    <property type="component" value="Unassembled WGS sequence"/>
</dbReference>
<evidence type="ECO:0000313" key="2">
    <source>
        <dbReference type="EMBL" id="HHI88853.1"/>
    </source>
</evidence>
<gene>
    <name evidence="2" type="ORF">ENK01_02775</name>
</gene>
<feature type="non-terminal residue" evidence="2">
    <location>
        <position position="1"/>
    </location>
</feature>
<sequence length="299" mass="32006">GGYPPASTFKIPVMLAALGHRVIDPNEQVLCTGKVRVGNRDFHCWKRHGHGLMNMHDALKQSCDVYFYEVIQRLGMEKVKPYAQALGLGQTYKIGLRGQVSGVIPDAAWKKHRLGTGWRTGDALNAAIGQGFVLATPLQLAVMATRLANGVRKTSPLLIIGDKITPAPPLGIAPEDMKFVRTAMRAVCEEPHGTAYKPGGLGLPGVEMAGKTGTGQVRGISKAERLAGIIKNNELPWKLRDHSVFIGFAPYDEPRFAASVLVEHGGSGADKAANICRKILGEALIRDGYVGATPKAGGK</sequence>
<accession>A0A7V5NX14</accession>
<proteinExistence type="predicted"/>
<dbReference type="PANTHER" id="PTHR30627">
    <property type="entry name" value="PEPTIDOGLYCAN D,D-TRANSPEPTIDASE"/>
    <property type="match status" value="1"/>
</dbReference>
<reference evidence="2" key="1">
    <citation type="journal article" date="2020" name="mSystems">
        <title>Genome- and Community-Level Interaction Insights into Carbon Utilization and Element Cycling Functions of Hydrothermarchaeota in Hydrothermal Sediment.</title>
        <authorList>
            <person name="Zhou Z."/>
            <person name="Liu Y."/>
            <person name="Xu W."/>
            <person name="Pan J."/>
            <person name="Luo Z.H."/>
            <person name="Li M."/>
        </authorList>
    </citation>
    <scope>NUCLEOTIDE SEQUENCE [LARGE SCALE GENOMIC DNA]</scope>
    <source>
        <strain evidence="2">HyVt-538</strain>
    </source>
</reference>
<name>A0A7V5NX14_9PROT</name>
<dbReference type="Pfam" id="PF00905">
    <property type="entry name" value="Transpeptidase"/>
    <property type="match status" value="1"/>
</dbReference>
<dbReference type="SUPFAM" id="SSF56601">
    <property type="entry name" value="beta-lactamase/transpeptidase-like"/>
    <property type="match status" value="1"/>
</dbReference>